<evidence type="ECO:0000256" key="3">
    <source>
        <dbReference type="ARBA" id="ARBA00022553"/>
    </source>
</evidence>
<dbReference type="GO" id="GO:0000155">
    <property type="term" value="F:phosphorelay sensor kinase activity"/>
    <property type="evidence" value="ECO:0007669"/>
    <property type="project" value="InterPro"/>
</dbReference>
<dbReference type="OrthoDB" id="9776552at2"/>
<dbReference type="SUPFAM" id="SSF158472">
    <property type="entry name" value="HAMP domain-like"/>
    <property type="match status" value="1"/>
</dbReference>
<feature type="domain" description="HAMP" evidence="8">
    <location>
        <begin position="317"/>
        <end position="369"/>
    </location>
</feature>
<dbReference type="InterPro" id="IPR036890">
    <property type="entry name" value="HATPase_C_sf"/>
</dbReference>
<dbReference type="SMART" id="SM00304">
    <property type="entry name" value="HAMP"/>
    <property type="match status" value="1"/>
</dbReference>
<proteinExistence type="predicted"/>
<dbReference type="PROSITE" id="PS50885">
    <property type="entry name" value="HAMP"/>
    <property type="match status" value="1"/>
</dbReference>
<dbReference type="InterPro" id="IPR010559">
    <property type="entry name" value="Sig_transdc_His_kin_internal"/>
</dbReference>
<dbReference type="GO" id="GO:0005886">
    <property type="term" value="C:plasma membrane"/>
    <property type="evidence" value="ECO:0007669"/>
    <property type="project" value="UniProtKB-SubCell"/>
</dbReference>
<dbReference type="Pfam" id="PF06580">
    <property type="entry name" value="His_kinase"/>
    <property type="match status" value="1"/>
</dbReference>
<sequence>MRWNSIRTKLILFMLIATIVPTVATMVVSYSYTTDSLKRRAIEENRQLMFQGKTNLGNLLDNLNRTSLAVYTDHEFFRQLELGYDDYTAEANTYVSLQNIATAMGDIWQVYLYRIKQQRATLVIQSLPRRMHDVALDENVQRYAQDGISMQPTHLSGTYGFNASPYYFPSIQVFTLHRPIYRMPSSERLGYLSIDVKLEALSRIADQLYVRDKEQFYLVDDEGAIFYSGDREAIGRPFQETGHDLAPFLASPSGSIEADGSLFVHERVETPLINMTLIKIIPKHVLLEEANRAAVVNMLLIALSLVIIIIATIIVSFRITRPIRQLVRYISQVQTGNLNVDIQPASNDEIGVVSKRFRNMMDRLNNLIVREYQLEIANKTNQLKALQAQINPHFMNNALQSIGTLALQHKAPQIYKLVTALARMMRYSMYTDESTVTLREEIDHAKAYLQLQAQRFENAFDARFDLDPATLDLSVPKMTLQPLIENYFKHGLEQERSGGWLRIASRIITRPADGEEAGMIEITVEDNGRGMPLQRRIELNERLEEVHPERLGIRTSHDLWRGAAADETSSGIGLVNVLTRLQLFSNGQAKLRIGAVDPHGTRITILIKGELDSNGSVNH</sequence>
<accession>A0A3A3H4X4</accession>
<evidence type="ECO:0000256" key="7">
    <source>
        <dbReference type="SAM" id="Phobius"/>
    </source>
</evidence>
<keyword evidence="7" id="KW-1133">Transmembrane helix</keyword>
<dbReference type="AlphaFoldDB" id="A0A3A3H4X4"/>
<organism evidence="9 10">
    <name type="scientific">Paenibacillus thiaminolyticus</name>
    <name type="common">Bacillus thiaminolyticus</name>
    <dbReference type="NCBI Taxonomy" id="49283"/>
    <lineage>
        <taxon>Bacteria</taxon>
        <taxon>Bacillati</taxon>
        <taxon>Bacillota</taxon>
        <taxon>Bacilli</taxon>
        <taxon>Bacillales</taxon>
        <taxon>Paenibacillaceae</taxon>
        <taxon>Paenibacillus</taxon>
    </lineage>
</organism>
<dbReference type="Gene3D" id="3.30.450.20">
    <property type="entry name" value="PAS domain"/>
    <property type="match status" value="1"/>
</dbReference>
<keyword evidence="6 7" id="KW-0472">Membrane</keyword>
<keyword evidence="7" id="KW-0812">Transmembrane</keyword>
<evidence type="ECO:0000313" key="9">
    <source>
        <dbReference type="EMBL" id="RJG26753.1"/>
    </source>
</evidence>
<dbReference type="Proteomes" id="UP000266177">
    <property type="component" value="Unassembled WGS sequence"/>
</dbReference>
<dbReference type="RefSeq" id="WP_119790291.1">
    <property type="nucleotide sequence ID" value="NZ_QYZD01000001.1"/>
</dbReference>
<evidence type="ECO:0000256" key="1">
    <source>
        <dbReference type="ARBA" id="ARBA00004651"/>
    </source>
</evidence>
<reference evidence="9 10" key="1">
    <citation type="submission" date="2018-09" db="EMBL/GenBank/DDBJ databases">
        <title>Paenibacillus SK2017-BO5.</title>
        <authorList>
            <person name="Piskunova J.V."/>
            <person name="Dubiley S.A."/>
            <person name="Severinov K.V."/>
        </authorList>
    </citation>
    <scope>NUCLEOTIDE SEQUENCE [LARGE SCALE GENOMIC DNA]</scope>
    <source>
        <strain evidence="9 10">BO5</strain>
    </source>
</reference>
<dbReference type="PANTHER" id="PTHR34220:SF7">
    <property type="entry name" value="SENSOR HISTIDINE KINASE YPDA"/>
    <property type="match status" value="1"/>
</dbReference>
<dbReference type="EMBL" id="QYZD01000001">
    <property type="protein sequence ID" value="RJG26753.1"/>
    <property type="molecule type" value="Genomic_DNA"/>
</dbReference>
<comment type="caution">
    <text evidence="9">The sequence shown here is derived from an EMBL/GenBank/DDBJ whole genome shotgun (WGS) entry which is preliminary data.</text>
</comment>
<keyword evidence="3" id="KW-0597">Phosphoprotein</keyword>
<dbReference type="CDD" id="cd06225">
    <property type="entry name" value="HAMP"/>
    <property type="match status" value="1"/>
</dbReference>
<dbReference type="PANTHER" id="PTHR34220">
    <property type="entry name" value="SENSOR HISTIDINE KINASE YPDA"/>
    <property type="match status" value="1"/>
</dbReference>
<dbReference type="InterPro" id="IPR050640">
    <property type="entry name" value="Bact_2-comp_sensor_kinase"/>
</dbReference>
<dbReference type="Gene3D" id="6.10.340.10">
    <property type="match status" value="1"/>
</dbReference>
<keyword evidence="2" id="KW-1003">Cell membrane</keyword>
<keyword evidence="4" id="KW-0808">Transferase</keyword>
<evidence type="ECO:0000256" key="6">
    <source>
        <dbReference type="ARBA" id="ARBA00023136"/>
    </source>
</evidence>
<evidence type="ECO:0000259" key="8">
    <source>
        <dbReference type="PROSITE" id="PS50885"/>
    </source>
</evidence>
<name>A0A3A3H4X4_PANTH</name>
<feature type="transmembrane region" description="Helical" evidence="7">
    <location>
        <begin position="298"/>
        <end position="319"/>
    </location>
</feature>
<evidence type="ECO:0000313" key="10">
    <source>
        <dbReference type="Proteomes" id="UP000266177"/>
    </source>
</evidence>
<comment type="subcellular location">
    <subcellularLocation>
        <location evidence="1">Cell membrane</location>
        <topology evidence="1">Multi-pass membrane protein</topology>
    </subcellularLocation>
</comment>
<evidence type="ECO:0000256" key="5">
    <source>
        <dbReference type="ARBA" id="ARBA00022777"/>
    </source>
</evidence>
<dbReference type="Pfam" id="PF02518">
    <property type="entry name" value="HATPase_c"/>
    <property type="match status" value="1"/>
</dbReference>
<dbReference type="InterPro" id="IPR003660">
    <property type="entry name" value="HAMP_dom"/>
</dbReference>
<dbReference type="Pfam" id="PF00672">
    <property type="entry name" value="HAMP"/>
    <property type="match status" value="1"/>
</dbReference>
<evidence type="ECO:0000256" key="4">
    <source>
        <dbReference type="ARBA" id="ARBA00022679"/>
    </source>
</evidence>
<protein>
    <submittedName>
        <fullName evidence="9">Sensor histidine kinase</fullName>
    </submittedName>
</protein>
<gene>
    <name evidence="9" type="ORF">DQX05_01620</name>
</gene>
<keyword evidence="5 9" id="KW-0418">Kinase</keyword>
<dbReference type="InterPro" id="IPR003594">
    <property type="entry name" value="HATPase_dom"/>
</dbReference>
<dbReference type="Gene3D" id="3.30.565.10">
    <property type="entry name" value="Histidine kinase-like ATPase, C-terminal domain"/>
    <property type="match status" value="1"/>
</dbReference>
<dbReference type="SUPFAM" id="SSF55874">
    <property type="entry name" value="ATPase domain of HSP90 chaperone/DNA topoisomerase II/histidine kinase"/>
    <property type="match status" value="1"/>
</dbReference>
<evidence type="ECO:0000256" key="2">
    <source>
        <dbReference type="ARBA" id="ARBA00022475"/>
    </source>
</evidence>